<dbReference type="STRING" id="6210.W6U6D5"/>
<reference evidence="5 6" key="1">
    <citation type="journal article" date="2013" name="Nat. Genet.">
        <title>The genome of the hydatid tapeworm Echinococcus granulosus.</title>
        <authorList>
            <person name="Zheng H."/>
            <person name="Zhang W."/>
            <person name="Zhang L."/>
            <person name="Zhang Z."/>
            <person name="Li J."/>
            <person name="Lu G."/>
            <person name="Zhu Y."/>
            <person name="Wang Y."/>
            <person name="Huang Y."/>
            <person name="Liu J."/>
            <person name="Kang H."/>
            <person name="Chen J."/>
            <person name="Wang L."/>
            <person name="Chen A."/>
            <person name="Yu S."/>
            <person name="Gao Z."/>
            <person name="Jin L."/>
            <person name="Gu W."/>
            <person name="Wang Z."/>
            <person name="Zhao L."/>
            <person name="Shi B."/>
            <person name="Wen H."/>
            <person name="Lin R."/>
            <person name="Jones M.K."/>
            <person name="Brejova B."/>
            <person name="Vinar T."/>
            <person name="Zhao G."/>
            <person name="McManus D.P."/>
            <person name="Chen Z."/>
            <person name="Zhou Y."/>
            <person name="Wang S."/>
        </authorList>
    </citation>
    <scope>NUCLEOTIDE SEQUENCE [LARGE SCALE GENOMIC DNA]</scope>
</reference>
<dbReference type="KEGG" id="egl:EGR_08378"/>
<dbReference type="Gene3D" id="3.30.1370.10">
    <property type="entry name" value="K Homology domain, type 1"/>
    <property type="match status" value="2"/>
</dbReference>
<accession>W6U6D5</accession>
<keyword evidence="1" id="KW-0677">Repeat</keyword>
<keyword evidence="5" id="KW-0687">Ribonucleoprotein</keyword>
<evidence type="ECO:0000256" key="1">
    <source>
        <dbReference type="ARBA" id="ARBA00022737"/>
    </source>
</evidence>
<dbReference type="InterPro" id="IPR004087">
    <property type="entry name" value="KH_dom"/>
</dbReference>
<dbReference type="CDD" id="cd22432">
    <property type="entry name" value="KH-I_HNRNPK_rpt1"/>
    <property type="match status" value="1"/>
</dbReference>
<dbReference type="InterPro" id="IPR004088">
    <property type="entry name" value="KH_dom_type_1"/>
</dbReference>
<feature type="domain" description="K Homology" evidence="4">
    <location>
        <begin position="118"/>
        <end position="190"/>
    </location>
</feature>
<evidence type="ECO:0000256" key="2">
    <source>
        <dbReference type="PROSITE-ProRule" id="PRU00117"/>
    </source>
</evidence>
<dbReference type="Proteomes" id="UP000019149">
    <property type="component" value="Unassembled WGS sequence"/>
</dbReference>
<dbReference type="CDD" id="cd22433">
    <property type="entry name" value="KH-I_HNRNPK_rpt2"/>
    <property type="match status" value="1"/>
</dbReference>
<dbReference type="GO" id="GO:1990904">
    <property type="term" value="C:ribonucleoprotein complex"/>
    <property type="evidence" value="ECO:0007669"/>
    <property type="project" value="UniProtKB-KW"/>
</dbReference>
<keyword evidence="6" id="KW-1185">Reference proteome</keyword>
<evidence type="ECO:0000313" key="5">
    <source>
        <dbReference type="EMBL" id="EUB56735.1"/>
    </source>
</evidence>
<dbReference type="Pfam" id="PF00013">
    <property type="entry name" value="KH_1"/>
    <property type="match status" value="2"/>
</dbReference>
<dbReference type="PROSITE" id="PS50084">
    <property type="entry name" value="KH_TYPE_1"/>
    <property type="match status" value="2"/>
</dbReference>
<feature type="region of interest" description="Disordered" evidence="3">
    <location>
        <begin position="1"/>
        <end position="21"/>
    </location>
</feature>
<name>W6U6D5_ECHGR</name>
<feature type="compositionally biased region" description="Pro residues" evidence="3">
    <location>
        <begin position="219"/>
        <end position="228"/>
    </location>
</feature>
<feature type="compositionally biased region" description="Pro residues" evidence="3">
    <location>
        <begin position="238"/>
        <end position="247"/>
    </location>
</feature>
<proteinExistence type="predicted"/>
<dbReference type="OMA" id="DDFDCEM"/>
<comment type="caution">
    <text evidence="5">The sequence shown here is derived from an EMBL/GenBank/DDBJ whole genome shotgun (WGS) entry which is preliminary data.</text>
</comment>
<protein>
    <submittedName>
        <fullName evidence="5">Heterogeneous nuclear ribonucleoprotein K</fullName>
    </submittedName>
</protein>
<gene>
    <name evidence="5" type="ORF">EGR_08378</name>
</gene>
<sequence length="357" mass="39736">MKRGNGFVDDGPPSKYRRSDDPSKLLRVLIPSRAAGPIIGKGGETIKDLRAQYSVRLHIPDSRGPERVFNMEGDRPNICGCLRELTDVLMDVLSAKNADQRLLEGRKDDEGNDLDPAKLLDLRILIHHSQVGSVIGKSGDKIKELREKHRMQIIKIYQEFAPRSTDRVLQLIGEPQNVFACVEDIMETLESAPPRGHRSDYDANNFDADSMPAYDRYMGPPPPPPPPYGYDGPYSGGGPPPPPPPPYGVYDDRPYYDRGYSRRGPPPPSSGYRLTGFLGVRFAVTIVPKWVTCDVIMVKYPAFRLSTLLVVYEYLAPSLECLHLSLLGLLIGLLLMLKCPRGELYRGSGDSCSGQFH</sequence>
<dbReference type="SUPFAM" id="SSF54791">
    <property type="entry name" value="Eukaryotic type KH-domain (KH-domain type I)"/>
    <property type="match status" value="2"/>
</dbReference>
<feature type="region of interest" description="Disordered" evidence="3">
    <location>
        <begin position="212"/>
        <end position="250"/>
    </location>
</feature>
<organism evidence="5 6">
    <name type="scientific">Echinococcus granulosus</name>
    <name type="common">Hydatid tapeworm</name>
    <dbReference type="NCBI Taxonomy" id="6210"/>
    <lineage>
        <taxon>Eukaryota</taxon>
        <taxon>Metazoa</taxon>
        <taxon>Spiralia</taxon>
        <taxon>Lophotrochozoa</taxon>
        <taxon>Platyhelminthes</taxon>
        <taxon>Cestoda</taxon>
        <taxon>Eucestoda</taxon>
        <taxon>Cyclophyllidea</taxon>
        <taxon>Taeniidae</taxon>
        <taxon>Echinococcus</taxon>
        <taxon>Echinococcus granulosus group</taxon>
    </lineage>
</organism>
<dbReference type="PANTHER" id="PTHR10288">
    <property type="entry name" value="KH DOMAIN CONTAINING RNA BINDING PROTEIN"/>
    <property type="match status" value="1"/>
</dbReference>
<evidence type="ECO:0000256" key="3">
    <source>
        <dbReference type="SAM" id="MobiDB-lite"/>
    </source>
</evidence>
<keyword evidence="2" id="KW-0694">RNA-binding</keyword>
<dbReference type="GeneID" id="36344093"/>
<feature type="domain" description="K Homology" evidence="4">
    <location>
        <begin position="22"/>
        <end position="90"/>
    </location>
</feature>
<dbReference type="RefSeq" id="XP_024347931.1">
    <property type="nucleotide sequence ID" value="XM_024497627.1"/>
</dbReference>
<evidence type="ECO:0000259" key="4">
    <source>
        <dbReference type="SMART" id="SM00322"/>
    </source>
</evidence>
<dbReference type="CTD" id="36344093"/>
<dbReference type="InterPro" id="IPR036612">
    <property type="entry name" value="KH_dom_type_1_sf"/>
</dbReference>
<dbReference type="GO" id="GO:0003723">
    <property type="term" value="F:RNA binding"/>
    <property type="evidence" value="ECO:0007669"/>
    <property type="project" value="UniProtKB-UniRule"/>
</dbReference>
<dbReference type="AlphaFoldDB" id="W6U6D5"/>
<dbReference type="EMBL" id="APAU02000105">
    <property type="protein sequence ID" value="EUB56735.1"/>
    <property type="molecule type" value="Genomic_DNA"/>
</dbReference>
<dbReference type="SMART" id="SM00322">
    <property type="entry name" value="KH"/>
    <property type="match status" value="2"/>
</dbReference>
<dbReference type="OrthoDB" id="442947at2759"/>
<evidence type="ECO:0000313" key="6">
    <source>
        <dbReference type="Proteomes" id="UP000019149"/>
    </source>
</evidence>